<reference evidence="2" key="1">
    <citation type="journal article" date="2017" name="Proc. Natl. Acad. Sci. U.S.A.">
        <title>Comparative genomics uncovers the prolific and distinctive metabolic potential of the cyanobacterial genus Moorea.</title>
        <authorList>
            <person name="Leao T."/>
            <person name="Castelao G."/>
            <person name="Korobeynikov A."/>
            <person name="Monroe E.A."/>
            <person name="Podell S."/>
            <person name="Glukhov E."/>
            <person name="Allen E.E."/>
            <person name="Gerwick W.H."/>
            <person name="Gerwick L."/>
        </authorList>
    </citation>
    <scope>NUCLEOTIDE SEQUENCE</scope>
    <source>
        <strain evidence="2">JHB</strain>
    </source>
</reference>
<dbReference type="EMBL" id="CP017708">
    <property type="protein sequence ID" value="WAN69821.1"/>
    <property type="molecule type" value="Genomic_DNA"/>
</dbReference>
<organism evidence="2">
    <name type="scientific">Moorena producens (strain JHB)</name>
    <dbReference type="NCBI Taxonomy" id="1454205"/>
    <lineage>
        <taxon>Bacteria</taxon>
        <taxon>Bacillati</taxon>
        <taxon>Cyanobacteriota</taxon>
        <taxon>Cyanophyceae</taxon>
        <taxon>Coleofasciculales</taxon>
        <taxon>Coleofasciculaceae</taxon>
        <taxon>Moorena</taxon>
    </lineage>
</organism>
<gene>
    <name evidence="2" type="ORF">BJP36_37650</name>
</gene>
<proteinExistence type="predicted"/>
<dbReference type="AlphaFoldDB" id="A0A9Q9SUC4"/>
<protein>
    <submittedName>
        <fullName evidence="2">Uncharacterized protein</fullName>
    </submittedName>
</protein>
<sequence length="76" mass="8571">MALARDKRQEARGKRQEAIKNADLTPHFSRAPTLPTVAICSIPYSLFPVPCSLFPVPCSLFPVPSQLCYKYFQNML</sequence>
<accession>A0A9Q9SUC4</accession>
<evidence type="ECO:0000256" key="1">
    <source>
        <dbReference type="SAM" id="MobiDB-lite"/>
    </source>
</evidence>
<feature type="region of interest" description="Disordered" evidence="1">
    <location>
        <begin position="1"/>
        <end position="20"/>
    </location>
</feature>
<evidence type="ECO:0000313" key="2">
    <source>
        <dbReference type="EMBL" id="WAN69821.1"/>
    </source>
</evidence>
<reference evidence="2" key="2">
    <citation type="submission" date="2022-10" db="EMBL/GenBank/DDBJ databases">
        <authorList>
            <person name="Ngo T.-E."/>
        </authorList>
    </citation>
    <scope>NUCLEOTIDE SEQUENCE</scope>
    <source>
        <strain evidence="2">JHB</strain>
    </source>
</reference>
<name>A0A9Q9SUC4_MOOP1</name>
<dbReference type="Proteomes" id="UP000176944">
    <property type="component" value="Chromosome"/>
</dbReference>